<sequence length="332" mass="37847">MYLKKSQSEKPCLYEIPYDKDDLANIFFPDKEETLTLEQESRSKLNKDKVKPYYTKQNSLYEIFKPPSREYLDQLAHANEVRKKTIPKPSVLGKLTTFLDSLERKSFTKTKSIPKTNVSEGLSKPVATQILPQNRKQAVRNTNVIKPGMYRIDTRTTQTRAPQLPRTSRNTNPRVSTSTGLYWQKDEKLTSVDSFYVKRLWFNQIVILMRSVKFSRVPRESSRSACVLIKGKGWFGDQNFAPLGIWDLRLCACHVALAVLHDALRALVDMLLVAMLIEDVSLVMSTLAYVDSETITRADGAQSSRVPVPLHDDPYVAVRQAQLVDTDTESDP</sequence>
<gene>
    <name evidence="1" type="ORF">Tco_1031653</name>
</gene>
<name>A0ABQ5GBW3_9ASTR</name>
<evidence type="ECO:0000313" key="1">
    <source>
        <dbReference type="EMBL" id="GJT72367.1"/>
    </source>
</evidence>
<organism evidence="1 2">
    <name type="scientific">Tanacetum coccineum</name>
    <dbReference type="NCBI Taxonomy" id="301880"/>
    <lineage>
        <taxon>Eukaryota</taxon>
        <taxon>Viridiplantae</taxon>
        <taxon>Streptophyta</taxon>
        <taxon>Embryophyta</taxon>
        <taxon>Tracheophyta</taxon>
        <taxon>Spermatophyta</taxon>
        <taxon>Magnoliopsida</taxon>
        <taxon>eudicotyledons</taxon>
        <taxon>Gunneridae</taxon>
        <taxon>Pentapetalae</taxon>
        <taxon>asterids</taxon>
        <taxon>campanulids</taxon>
        <taxon>Asterales</taxon>
        <taxon>Asteraceae</taxon>
        <taxon>Asteroideae</taxon>
        <taxon>Anthemideae</taxon>
        <taxon>Anthemidinae</taxon>
        <taxon>Tanacetum</taxon>
    </lineage>
</organism>
<dbReference type="Proteomes" id="UP001151760">
    <property type="component" value="Unassembled WGS sequence"/>
</dbReference>
<evidence type="ECO:0000313" key="2">
    <source>
        <dbReference type="Proteomes" id="UP001151760"/>
    </source>
</evidence>
<reference evidence="1" key="2">
    <citation type="submission" date="2022-01" db="EMBL/GenBank/DDBJ databases">
        <authorList>
            <person name="Yamashiro T."/>
            <person name="Shiraishi A."/>
            <person name="Satake H."/>
            <person name="Nakayama K."/>
        </authorList>
    </citation>
    <scope>NUCLEOTIDE SEQUENCE</scope>
</reference>
<dbReference type="EMBL" id="BQNB010018252">
    <property type="protein sequence ID" value="GJT72367.1"/>
    <property type="molecule type" value="Genomic_DNA"/>
</dbReference>
<reference evidence="1" key="1">
    <citation type="journal article" date="2022" name="Int. J. Mol. Sci.">
        <title>Draft Genome of Tanacetum Coccineum: Genomic Comparison of Closely Related Tanacetum-Family Plants.</title>
        <authorList>
            <person name="Yamashiro T."/>
            <person name="Shiraishi A."/>
            <person name="Nakayama K."/>
            <person name="Satake H."/>
        </authorList>
    </citation>
    <scope>NUCLEOTIDE SEQUENCE</scope>
</reference>
<protein>
    <submittedName>
        <fullName evidence="1">Uncharacterized protein</fullName>
    </submittedName>
</protein>
<proteinExistence type="predicted"/>
<keyword evidence="2" id="KW-1185">Reference proteome</keyword>
<comment type="caution">
    <text evidence="1">The sequence shown here is derived from an EMBL/GenBank/DDBJ whole genome shotgun (WGS) entry which is preliminary data.</text>
</comment>
<accession>A0ABQ5GBW3</accession>